<name>A0AAE1CE00_9PEZI</name>
<keyword evidence="1" id="KW-0539">Nucleus</keyword>
<gene>
    <name evidence="4" type="ORF">B0T22DRAFT_189611</name>
</gene>
<evidence type="ECO:0000256" key="2">
    <source>
        <dbReference type="SAM" id="MobiDB-lite"/>
    </source>
</evidence>
<feature type="region of interest" description="Disordered" evidence="2">
    <location>
        <begin position="64"/>
        <end position="108"/>
    </location>
</feature>
<feature type="domain" description="Zn(2)-C6 fungal-type" evidence="3">
    <location>
        <begin position="30"/>
        <end position="60"/>
    </location>
</feature>
<evidence type="ECO:0000313" key="4">
    <source>
        <dbReference type="EMBL" id="KAK3690184.1"/>
    </source>
</evidence>
<keyword evidence="5" id="KW-1185">Reference proteome</keyword>
<dbReference type="InterPro" id="IPR001138">
    <property type="entry name" value="Zn2Cys6_DnaBD"/>
</dbReference>
<reference evidence="4" key="1">
    <citation type="journal article" date="2023" name="Mol. Phylogenet. Evol.">
        <title>Genome-scale phylogeny and comparative genomics of the fungal order Sordariales.</title>
        <authorList>
            <person name="Hensen N."/>
            <person name="Bonometti L."/>
            <person name="Westerberg I."/>
            <person name="Brannstrom I.O."/>
            <person name="Guillou S."/>
            <person name="Cros-Aarteil S."/>
            <person name="Calhoun S."/>
            <person name="Haridas S."/>
            <person name="Kuo A."/>
            <person name="Mondo S."/>
            <person name="Pangilinan J."/>
            <person name="Riley R."/>
            <person name="LaButti K."/>
            <person name="Andreopoulos B."/>
            <person name="Lipzen A."/>
            <person name="Chen C."/>
            <person name="Yan M."/>
            <person name="Daum C."/>
            <person name="Ng V."/>
            <person name="Clum A."/>
            <person name="Steindorff A."/>
            <person name="Ohm R.A."/>
            <person name="Martin F."/>
            <person name="Silar P."/>
            <person name="Natvig D.O."/>
            <person name="Lalanne C."/>
            <person name="Gautier V."/>
            <person name="Ament-Velasquez S.L."/>
            <person name="Kruys A."/>
            <person name="Hutchinson M.I."/>
            <person name="Powell A.J."/>
            <person name="Barry K."/>
            <person name="Miller A.N."/>
            <person name="Grigoriev I.V."/>
            <person name="Debuchy R."/>
            <person name="Gladieux P."/>
            <person name="Hiltunen Thoren M."/>
            <person name="Johannesson H."/>
        </authorList>
    </citation>
    <scope>NUCLEOTIDE SEQUENCE</scope>
    <source>
        <strain evidence="4">CBS 314.62</strain>
    </source>
</reference>
<dbReference type="AlphaFoldDB" id="A0AAE1CE00"/>
<proteinExistence type="predicted"/>
<evidence type="ECO:0000259" key="3">
    <source>
        <dbReference type="PROSITE" id="PS50048"/>
    </source>
</evidence>
<evidence type="ECO:0000256" key="1">
    <source>
        <dbReference type="ARBA" id="ARBA00023242"/>
    </source>
</evidence>
<dbReference type="Pfam" id="PF00172">
    <property type="entry name" value="Zn_clus"/>
    <property type="match status" value="1"/>
</dbReference>
<dbReference type="PROSITE" id="PS50048">
    <property type="entry name" value="ZN2_CY6_FUNGAL_2"/>
    <property type="match status" value="1"/>
</dbReference>
<dbReference type="SUPFAM" id="SSF57701">
    <property type="entry name" value="Zn2/Cys6 DNA-binding domain"/>
    <property type="match status" value="1"/>
</dbReference>
<protein>
    <recommendedName>
        <fullName evidence="3">Zn(2)-C6 fungal-type domain-containing protein</fullName>
    </recommendedName>
</protein>
<dbReference type="EMBL" id="JAULSO010000002">
    <property type="protein sequence ID" value="KAK3690184.1"/>
    <property type="molecule type" value="Genomic_DNA"/>
</dbReference>
<dbReference type="PRINTS" id="PR00755">
    <property type="entry name" value="AFLATOXINBRP"/>
</dbReference>
<sequence length="356" mass="38727">MEPPSNAEHQRMASPLPSTNSRQSIKFRLSCDQCQDIRIKCSRDKPRCARCGKRGIGCVYSPVRKMGRPRKQPSSMSVTPPQAASTSTIADSPRHGTRRRLSANNPAIAGDLDTLPRVSLIGANDTPMPDVPFDAILAENQPNPAIPNPEPATCYIAILLQTTRLEQSLSLTTASPLHVFLEAERDFQTLKSRLLSCAGHPLRSADLGHNHPCLSSNRPVLFTLALLAEHIVCILEDVCRSLPTTPLQDEQNLFRDSLVQQSQSSPVHSALSHDVRVGSYLLEPDAGDRVTRQILRLRTRRLLAALEEMGDLVAGQEGVMRTAGGLLNLEGEASAVVLRGAAGRLLGSLIQRLVSL</sequence>
<reference evidence="4" key="2">
    <citation type="submission" date="2023-06" db="EMBL/GenBank/DDBJ databases">
        <authorList>
            <consortium name="Lawrence Berkeley National Laboratory"/>
            <person name="Haridas S."/>
            <person name="Hensen N."/>
            <person name="Bonometti L."/>
            <person name="Westerberg I."/>
            <person name="Brannstrom I.O."/>
            <person name="Guillou S."/>
            <person name="Cros-Aarteil S."/>
            <person name="Calhoun S."/>
            <person name="Kuo A."/>
            <person name="Mondo S."/>
            <person name="Pangilinan J."/>
            <person name="Riley R."/>
            <person name="Labutti K."/>
            <person name="Andreopoulos B."/>
            <person name="Lipzen A."/>
            <person name="Chen C."/>
            <person name="Yanf M."/>
            <person name="Daum C."/>
            <person name="Ng V."/>
            <person name="Clum A."/>
            <person name="Steindorff A."/>
            <person name="Ohm R."/>
            <person name="Martin F."/>
            <person name="Silar P."/>
            <person name="Natvig D."/>
            <person name="Lalanne C."/>
            <person name="Gautier V."/>
            <person name="Ament-Velasquez S.L."/>
            <person name="Kruys A."/>
            <person name="Hutchinson M.I."/>
            <person name="Powell A.J."/>
            <person name="Barry K."/>
            <person name="Miller A.N."/>
            <person name="Grigoriev I.V."/>
            <person name="Debuchy R."/>
            <person name="Gladieux P."/>
            <person name="Thoren M.H."/>
            <person name="Johannesson H."/>
        </authorList>
    </citation>
    <scope>NUCLEOTIDE SEQUENCE</scope>
    <source>
        <strain evidence="4">CBS 314.62</strain>
    </source>
</reference>
<dbReference type="SMART" id="SM00066">
    <property type="entry name" value="GAL4"/>
    <property type="match status" value="1"/>
</dbReference>
<dbReference type="InterPro" id="IPR036864">
    <property type="entry name" value="Zn2-C6_fun-type_DNA-bd_sf"/>
</dbReference>
<feature type="compositionally biased region" description="Polar residues" evidence="2">
    <location>
        <begin position="72"/>
        <end position="90"/>
    </location>
</feature>
<comment type="caution">
    <text evidence="4">The sequence shown here is derived from an EMBL/GenBank/DDBJ whole genome shotgun (WGS) entry which is preliminary data.</text>
</comment>
<dbReference type="GO" id="GO:0000981">
    <property type="term" value="F:DNA-binding transcription factor activity, RNA polymerase II-specific"/>
    <property type="evidence" value="ECO:0007669"/>
    <property type="project" value="InterPro"/>
</dbReference>
<dbReference type="GO" id="GO:0008270">
    <property type="term" value="F:zinc ion binding"/>
    <property type="evidence" value="ECO:0007669"/>
    <property type="project" value="InterPro"/>
</dbReference>
<dbReference type="Gene3D" id="4.10.240.10">
    <property type="entry name" value="Zn(2)-C6 fungal-type DNA-binding domain"/>
    <property type="match status" value="1"/>
</dbReference>
<dbReference type="CDD" id="cd00067">
    <property type="entry name" value="GAL4"/>
    <property type="match status" value="1"/>
</dbReference>
<dbReference type="Proteomes" id="UP001270362">
    <property type="component" value="Unassembled WGS sequence"/>
</dbReference>
<feature type="region of interest" description="Disordered" evidence="2">
    <location>
        <begin position="1"/>
        <end position="22"/>
    </location>
</feature>
<evidence type="ECO:0000313" key="5">
    <source>
        <dbReference type="Proteomes" id="UP001270362"/>
    </source>
</evidence>
<accession>A0AAE1CE00</accession>
<organism evidence="4 5">
    <name type="scientific">Podospora appendiculata</name>
    <dbReference type="NCBI Taxonomy" id="314037"/>
    <lineage>
        <taxon>Eukaryota</taxon>
        <taxon>Fungi</taxon>
        <taxon>Dikarya</taxon>
        <taxon>Ascomycota</taxon>
        <taxon>Pezizomycotina</taxon>
        <taxon>Sordariomycetes</taxon>
        <taxon>Sordariomycetidae</taxon>
        <taxon>Sordariales</taxon>
        <taxon>Podosporaceae</taxon>
        <taxon>Podospora</taxon>
    </lineage>
</organism>